<feature type="transmembrane region" description="Helical" evidence="2">
    <location>
        <begin position="12"/>
        <end position="35"/>
    </location>
</feature>
<dbReference type="Pfam" id="PF05362">
    <property type="entry name" value="Lon_C"/>
    <property type="match status" value="1"/>
</dbReference>
<evidence type="ECO:0000256" key="2">
    <source>
        <dbReference type="SAM" id="Phobius"/>
    </source>
</evidence>
<dbReference type="EC" id="3.4.21.53" evidence="1"/>
<comment type="catalytic activity">
    <reaction evidence="1">
        <text>Hydrolysis of proteins in presence of ATP.</text>
        <dbReference type="EC" id="3.4.21.53"/>
    </reaction>
</comment>
<dbReference type="GO" id="GO:0030163">
    <property type="term" value="P:protein catabolic process"/>
    <property type="evidence" value="ECO:0007669"/>
    <property type="project" value="InterPro"/>
</dbReference>
<accession>A0A9J6ZKT3</accession>
<feature type="domain" description="Lon proteolytic" evidence="3">
    <location>
        <begin position="263"/>
        <end position="365"/>
    </location>
</feature>
<dbReference type="Gene3D" id="3.30.230.10">
    <property type="match status" value="1"/>
</dbReference>
<proteinExistence type="inferred from homology"/>
<evidence type="ECO:0000313" key="4">
    <source>
        <dbReference type="EMBL" id="URN96861.1"/>
    </source>
</evidence>
<dbReference type="GO" id="GO:0004252">
    <property type="term" value="F:serine-type endopeptidase activity"/>
    <property type="evidence" value="ECO:0007669"/>
    <property type="project" value="UniProtKB-UniRule"/>
</dbReference>
<dbReference type="SUPFAM" id="SSF54211">
    <property type="entry name" value="Ribosomal protein S5 domain 2-like"/>
    <property type="match status" value="1"/>
</dbReference>
<dbReference type="InterPro" id="IPR014721">
    <property type="entry name" value="Ribsml_uS5_D2-typ_fold_subgr"/>
</dbReference>
<keyword evidence="2" id="KW-0812">Transmembrane</keyword>
<dbReference type="PANTHER" id="PTHR10046">
    <property type="entry name" value="ATP DEPENDENT LON PROTEASE FAMILY MEMBER"/>
    <property type="match status" value="1"/>
</dbReference>
<gene>
    <name evidence="4" type="ORF">NAG76_16125</name>
</gene>
<comment type="similarity">
    <text evidence="1">Belongs to the peptidase S16 family.</text>
</comment>
<organism evidence="4 5">
    <name type="scientific">Candidatus Pristimantibacillus lignocellulolyticus</name>
    <dbReference type="NCBI Taxonomy" id="2994561"/>
    <lineage>
        <taxon>Bacteria</taxon>
        <taxon>Bacillati</taxon>
        <taxon>Bacillota</taxon>
        <taxon>Bacilli</taxon>
        <taxon>Bacillales</taxon>
        <taxon>Paenibacillaceae</taxon>
        <taxon>Candidatus Pristimantibacillus</taxon>
    </lineage>
</organism>
<reference evidence="4" key="1">
    <citation type="submission" date="2022-05" db="EMBL/GenBank/DDBJ databases">
        <title>Novel bacterial taxa in a minimal lignocellulolytic consortium and its capacity to transform plastics disclosed by genome-resolved metagenomics.</title>
        <authorList>
            <person name="Rodriguez C.A.D."/>
            <person name="Diaz-Garcia L."/>
            <person name="Herrera K."/>
            <person name="Tarazona N.A."/>
            <person name="Sproer C."/>
            <person name="Overmann J."/>
            <person name="Jimenez D.J."/>
        </authorList>
    </citation>
    <scope>NUCLEOTIDE SEQUENCE</scope>
    <source>
        <strain evidence="4">MAG5</strain>
    </source>
</reference>
<dbReference type="KEGG" id="plig:NAG76_16125"/>
<dbReference type="InterPro" id="IPR020568">
    <property type="entry name" value="Ribosomal_Su5_D2-typ_SF"/>
</dbReference>
<name>A0A9J6ZKT3_9BACL</name>
<keyword evidence="1" id="KW-0378">Hydrolase</keyword>
<evidence type="ECO:0000313" key="5">
    <source>
        <dbReference type="Proteomes" id="UP001056756"/>
    </source>
</evidence>
<dbReference type="EMBL" id="CP097899">
    <property type="protein sequence ID" value="URN96861.1"/>
    <property type="molecule type" value="Genomic_DNA"/>
</dbReference>
<evidence type="ECO:0000259" key="3">
    <source>
        <dbReference type="PROSITE" id="PS51786"/>
    </source>
</evidence>
<dbReference type="PROSITE" id="PS51786">
    <property type="entry name" value="LON_PROTEOLYTIC"/>
    <property type="match status" value="1"/>
</dbReference>
<evidence type="ECO:0000256" key="1">
    <source>
        <dbReference type="PROSITE-ProRule" id="PRU01122"/>
    </source>
</evidence>
<feature type="active site" evidence="1">
    <location>
        <position position="314"/>
    </location>
</feature>
<dbReference type="GO" id="GO:0004176">
    <property type="term" value="F:ATP-dependent peptidase activity"/>
    <property type="evidence" value="ECO:0007669"/>
    <property type="project" value="UniProtKB-UniRule"/>
</dbReference>
<dbReference type="InterPro" id="IPR027065">
    <property type="entry name" value="Lon_Prtase"/>
</dbReference>
<dbReference type="Proteomes" id="UP001056756">
    <property type="component" value="Chromosome"/>
</dbReference>
<keyword evidence="2" id="KW-0472">Membrane</keyword>
<keyword evidence="1" id="KW-0720">Serine protease</keyword>
<feature type="active site" evidence="1">
    <location>
        <position position="269"/>
    </location>
</feature>
<keyword evidence="2" id="KW-1133">Transmembrane helix</keyword>
<sequence>MEKDEIQYKTILKTALITIVAMGILLYAPSPFVVIRPGIAVSSHSFVTVVDKDNNIDSSQTDQSTGSDVEGQGTFLLTAVLMDAPNIWNSLRSIFQPNRTIMWKHEILGGDTVEQYAKRATMMMQGSYDQALVAAYRYLNIPYHNEPQQLYINTETASVASQSGDKLLHGDRIDGIYSEERILPVKSVENIAIWMKEHEEATVIELQVERDSELLRLTIDLAGNNGQDLNDTIIAKQLGVDGFKQLHNIIPEEEKYKVAFDDSSIGGPSAGLVLTLTIIDRLTGGDLTKGHKIAVTGTIDAQGNVGAIGGIKQKVFSTNEEEAEIFIVPQGNKADATKKVSKLGSDMEIIAVSTLEEAMKVIASID</sequence>
<dbReference type="GO" id="GO:0006508">
    <property type="term" value="P:proteolysis"/>
    <property type="evidence" value="ECO:0007669"/>
    <property type="project" value="UniProtKB-KW"/>
</dbReference>
<dbReference type="GO" id="GO:0005524">
    <property type="term" value="F:ATP binding"/>
    <property type="evidence" value="ECO:0007669"/>
    <property type="project" value="InterPro"/>
</dbReference>
<dbReference type="AlphaFoldDB" id="A0A9J6ZKT3"/>
<keyword evidence="1" id="KW-0645">Protease</keyword>
<dbReference type="InterPro" id="IPR008269">
    <property type="entry name" value="Lon_proteolytic"/>
</dbReference>
<protein>
    <recommendedName>
        <fullName evidence="1">endopeptidase La</fullName>
        <ecNumber evidence="1">3.4.21.53</ecNumber>
    </recommendedName>
</protein>